<dbReference type="SMART" id="SM00388">
    <property type="entry name" value="HisKA"/>
    <property type="match status" value="1"/>
</dbReference>
<dbReference type="InterPro" id="IPR003661">
    <property type="entry name" value="HisK_dim/P_dom"/>
</dbReference>
<dbReference type="PANTHER" id="PTHR42878:SF15">
    <property type="entry name" value="BACTERIOPHYTOCHROME"/>
    <property type="match status" value="1"/>
</dbReference>
<organism evidence="9 10">
    <name type="scientific">Skermanella stibiiresistens SB22</name>
    <dbReference type="NCBI Taxonomy" id="1385369"/>
    <lineage>
        <taxon>Bacteria</taxon>
        <taxon>Pseudomonadati</taxon>
        <taxon>Pseudomonadota</taxon>
        <taxon>Alphaproteobacteria</taxon>
        <taxon>Rhodospirillales</taxon>
        <taxon>Azospirillaceae</taxon>
        <taxon>Skermanella</taxon>
    </lineage>
</organism>
<keyword evidence="4" id="KW-0808">Transferase</keyword>
<feature type="coiled-coil region" evidence="6">
    <location>
        <begin position="102"/>
        <end position="139"/>
    </location>
</feature>
<dbReference type="SMART" id="SM00387">
    <property type="entry name" value="HATPase_c"/>
    <property type="match status" value="1"/>
</dbReference>
<feature type="transmembrane region" description="Helical" evidence="7">
    <location>
        <begin position="203"/>
        <end position="227"/>
    </location>
</feature>
<dbReference type="Pfam" id="PF02518">
    <property type="entry name" value="HATPase_c"/>
    <property type="match status" value="1"/>
</dbReference>
<dbReference type="InterPro" id="IPR004358">
    <property type="entry name" value="Sig_transdc_His_kin-like_C"/>
</dbReference>
<dbReference type="PROSITE" id="PS50109">
    <property type="entry name" value="HIS_KIN"/>
    <property type="match status" value="1"/>
</dbReference>
<dbReference type="Proteomes" id="UP000019486">
    <property type="component" value="Unassembled WGS sequence"/>
</dbReference>
<dbReference type="SUPFAM" id="SSF47384">
    <property type="entry name" value="Homodimeric domain of signal transducing histidine kinase"/>
    <property type="match status" value="1"/>
</dbReference>
<gene>
    <name evidence="9" type="ORF">N825_33380</name>
</gene>
<name>W9H452_9PROT</name>
<keyword evidence="7" id="KW-1133">Transmembrane helix</keyword>
<reference evidence="9 10" key="1">
    <citation type="submission" date="2013-08" db="EMBL/GenBank/DDBJ databases">
        <title>The genome sequence of Skermanella stibiiresistens.</title>
        <authorList>
            <person name="Zhu W."/>
            <person name="Wang G."/>
        </authorList>
    </citation>
    <scope>NUCLEOTIDE SEQUENCE [LARGE SCALE GENOMIC DNA]</scope>
    <source>
        <strain evidence="9 10">SB22</strain>
    </source>
</reference>
<dbReference type="GO" id="GO:0007234">
    <property type="term" value="P:osmosensory signaling via phosphorelay pathway"/>
    <property type="evidence" value="ECO:0007669"/>
    <property type="project" value="TreeGrafter"/>
</dbReference>
<evidence type="ECO:0000256" key="5">
    <source>
        <dbReference type="ARBA" id="ARBA00022777"/>
    </source>
</evidence>
<dbReference type="InterPro" id="IPR007891">
    <property type="entry name" value="CHASE3"/>
</dbReference>
<dbReference type="EC" id="2.7.13.3" evidence="2"/>
<keyword evidence="5" id="KW-0418">Kinase</keyword>
<dbReference type="CDD" id="cd00082">
    <property type="entry name" value="HisKA"/>
    <property type="match status" value="1"/>
</dbReference>
<dbReference type="InterPro" id="IPR005467">
    <property type="entry name" value="His_kinase_dom"/>
</dbReference>
<comment type="catalytic activity">
    <reaction evidence="1">
        <text>ATP + protein L-histidine = ADP + protein N-phospho-L-histidine.</text>
        <dbReference type="EC" id="2.7.13.3"/>
    </reaction>
</comment>
<evidence type="ECO:0000256" key="6">
    <source>
        <dbReference type="SAM" id="Coils"/>
    </source>
</evidence>
<evidence type="ECO:0000313" key="9">
    <source>
        <dbReference type="EMBL" id="EWY40824.1"/>
    </source>
</evidence>
<evidence type="ECO:0000256" key="7">
    <source>
        <dbReference type="SAM" id="Phobius"/>
    </source>
</evidence>
<dbReference type="GO" id="GO:0000156">
    <property type="term" value="F:phosphorelay response regulator activity"/>
    <property type="evidence" value="ECO:0007669"/>
    <property type="project" value="TreeGrafter"/>
</dbReference>
<dbReference type="PRINTS" id="PR00344">
    <property type="entry name" value="BCTRLSENSOR"/>
</dbReference>
<dbReference type="SUPFAM" id="SSF55874">
    <property type="entry name" value="ATPase domain of HSP90 chaperone/DNA topoisomerase II/histidine kinase"/>
    <property type="match status" value="1"/>
</dbReference>
<dbReference type="GO" id="GO:0030295">
    <property type="term" value="F:protein kinase activator activity"/>
    <property type="evidence" value="ECO:0007669"/>
    <property type="project" value="TreeGrafter"/>
</dbReference>
<dbReference type="InterPro" id="IPR036097">
    <property type="entry name" value="HisK_dim/P_sf"/>
</dbReference>
<keyword evidence="3" id="KW-0597">Phosphoprotein</keyword>
<dbReference type="RefSeq" id="WP_051511926.1">
    <property type="nucleotide sequence ID" value="NZ_AVFL01000006.1"/>
</dbReference>
<evidence type="ECO:0000256" key="2">
    <source>
        <dbReference type="ARBA" id="ARBA00012438"/>
    </source>
</evidence>
<accession>W9H452</accession>
<dbReference type="Gene3D" id="3.30.565.10">
    <property type="entry name" value="Histidine kinase-like ATPase, C-terminal domain"/>
    <property type="match status" value="1"/>
</dbReference>
<dbReference type="STRING" id="1385369.N825_33380"/>
<dbReference type="CDD" id="cd19410">
    <property type="entry name" value="HK9-like_sensor"/>
    <property type="match status" value="1"/>
</dbReference>
<evidence type="ECO:0000313" key="10">
    <source>
        <dbReference type="Proteomes" id="UP000019486"/>
    </source>
</evidence>
<dbReference type="PATRIC" id="fig|1385369.3.peg.2120"/>
<sequence length="517" mass="57546">MDREANETGPRAPREFRRFWRSFSNGRLFKLGGRRGELTWGFVLLLLIGTASVLLVFANREYGSLVTHTLEVRSRAFQLLTLVQDVETGQRSYLLTGNPSYLERYREGARASLENLARLQETTTDNQQQQNEIAVLRRTLESRLDIAARTIDLYQTGNADGAMELVRTERGRVLMDGIRASIDRIQAEEQRLLKRREATAETYGLLLLIATLSGIALVIGIAAMSVIRVRRHTAALESLQGELRAANENLEGIVAARVAELNAANEEIQRFAYIVSHDLRAPLVNVMGFTSELDVLRGQIVGFYETVAAKAPELADAEVRIALEEDLPEALRFIRTSTVKMDRLISAILRLSREGRRVLTPEPVEMREIIEGIAGSLKHQTEEQGVTVEIGGTPRLVTDRLAIEQIFSNLIENAIKYLDPARPGHVIISGRNIGPEVRYEIVDNGRGIESKDFERIFDLFRRAGAQDRPGEGIGLAHVRAMVRRLGGSITVDSQPGMGSTFTVTLPSILSIKTLEPS</sequence>
<keyword evidence="6" id="KW-0175">Coiled coil</keyword>
<feature type="domain" description="Histidine kinase" evidence="8">
    <location>
        <begin position="274"/>
        <end position="509"/>
    </location>
</feature>
<evidence type="ECO:0000256" key="4">
    <source>
        <dbReference type="ARBA" id="ARBA00022679"/>
    </source>
</evidence>
<evidence type="ECO:0000256" key="3">
    <source>
        <dbReference type="ARBA" id="ARBA00022553"/>
    </source>
</evidence>
<keyword evidence="10" id="KW-1185">Reference proteome</keyword>
<protein>
    <recommendedName>
        <fullName evidence="2">histidine kinase</fullName>
        <ecNumber evidence="2">2.7.13.3</ecNumber>
    </recommendedName>
</protein>
<keyword evidence="7" id="KW-0812">Transmembrane</keyword>
<dbReference type="InterPro" id="IPR036890">
    <property type="entry name" value="HATPase_C_sf"/>
</dbReference>
<feature type="transmembrane region" description="Helical" evidence="7">
    <location>
        <begin position="38"/>
        <end position="58"/>
    </location>
</feature>
<proteinExistence type="predicted"/>
<dbReference type="InterPro" id="IPR003594">
    <property type="entry name" value="HATPase_dom"/>
</dbReference>
<dbReference type="GO" id="GO:0000155">
    <property type="term" value="F:phosphorelay sensor kinase activity"/>
    <property type="evidence" value="ECO:0007669"/>
    <property type="project" value="InterPro"/>
</dbReference>
<dbReference type="OrthoDB" id="9808408at2"/>
<evidence type="ECO:0000256" key="1">
    <source>
        <dbReference type="ARBA" id="ARBA00000085"/>
    </source>
</evidence>
<keyword evidence="7" id="KW-0472">Membrane</keyword>
<feature type="coiled-coil region" evidence="6">
    <location>
        <begin position="229"/>
        <end position="256"/>
    </location>
</feature>
<dbReference type="PANTHER" id="PTHR42878">
    <property type="entry name" value="TWO-COMPONENT HISTIDINE KINASE"/>
    <property type="match status" value="1"/>
</dbReference>
<comment type="caution">
    <text evidence="9">The sequence shown here is derived from an EMBL/GenBank/DDBJ whole genome shotgun (WGS) entry which is preliminary data.</text>
</comment>
<dbReference type="AlphaFoldDB" id="W9H452"/>
<dbReference type="Gene3D" id="1.10.287.130">
    <property type="match status" value="1"/>
</dbReference>
<dbReference type="Pfam" id="PF05227">
    <property type="entry name" value="CHASE3"/>
    <property type="match status" value="1"/>
</dbReference>
<evidence type="ECO:0000259" key="8">
    <source>
        <dbReference type="PROSITE" id="PS50109"/>
    </source>
</evidence>
<dbReference type="InterPro" id="IPR050351">
    <property type="entry name" value="BphY/WalK/GraS-like"/>
</dbReference>
<dbReference type="EMBL" id="AVFL01000006">
    <property type="protein sequence ID" value="EWY40824.1"/>
    <property type="molecule type" value="Genomic_DNA"/>
</dbReference>